<dbReference type="Pfam" id="PF14648">
    <property type="entry name" value="FAM91_C"/>
    <property type="match status" value="1"/>
</dbReference>
<dbReference type="Pfam" id="PF14647">
    <property type="entry name" value="FAM91_N"/>
    <property type="match status" value="1"/>
</dbReference>
<feature type="domain" description="FAM91 C-terminal" evidence="5">
    <location>
        <begin position="755"/>
        <end position="936"/>
    </location>
</feature>
<accession>A0ABQ8UC81</accession>
<evidence type="ECO:0000259" key="6">
    <source>
        <dbReference type="Pfam" id="PF18013"/>
    </source>
</evidence>
<feature type="signal peptide" evidence="3">
    <location>
        <begin position="1"/>
        <end position="18"/>
    </location>
</feature>
<dbReference type="InterPro" id="IPR028091">
    <property type="entry name" value="FAM91_N_dom"/>
</dbReference>
<dbReference type="PANTHER" id="PTHR28441">
    <property type="entry name" value="PROTEIN FAM91A1"/>
    <property type="match status" value="1"/>
</dbReference>
<dbReference type="Gene3D" id="1.10.530.10">
    <property type="match status" value="1"/>
</dbReference>
<keyword evidence="8" id="KW-1185">Reference proteome</keyword>
<name>A0ABQ8UC81_9EUKA</name>
<dbReference type="InterPro" id="IPR041219">
    <property type="entry name" value="Phage_lysozyme2"/>
</dbReference>
<dbReference type="EMBL" id="JAPMOS010000158">
    <property type="protein sequence ID" value="KAJ4454425.1"/>
    <property type="molecule type" value="Genomic_DNA"/>
</dbReference>
<dbReference type="InterPro" id="IPR028097">
    <property type="entry name" value="FAM91_C_dom"/>
</dbReference>
<organism evidence="7 8">
    <name type="scientific">Paratrimastix pyriformis</name>
    <dbReference type="NCBI Taxonomy" id="342808"/>
    <lineage>
        <taxon>Eukaryota</taxon>
        <taxon>Metamonada</taxon>
        <taxon>Preaxostyla</taxon>
        <taxon>Paratrimastigidae</taxon>
        <taxon>Paratrimastix</taxon>
    </lineage>
</organism>
<evidence type="ECO:0000256" key="3">
    <source>
        <dbReference type="SAM" id="SignalP"/>
    </source>
</evidence>
<proteinExistence type="inferred from homology"/>
<feature type="region of interest" description="Disordered" evidence="2">
    <location>
        <begin position="667"/>
        <end position="746"/>
    </location>
</feature>
<keyword evidence="3" id="KW-0732">Signal</keyword>
<feature type="compositionally biased region" description="Low complexity" evidence="2">
    <location>
        <begin position="692"/>
        <end position="710"/>
    </location>
</feature>
<feature type="chain" id="PRO_5046224903" evidence="3">
    <location>
        <begin position="19"/>
        <end position="1160"/>
    </location>
</feature>
<feature type="domain" description="Phage tail lysozyme" evidence="6">
    <location>
        <begin position="176"/>
        <end position="307"/>
    </location>
</feature>
<feature type="region of interest" description="Disordered" evidence="2">
    <location>
        <begin position="1026"/>
        <end position="1053"/>
    </location>
</feature>
<feature type="region of interest" description="Disordered" evidence="2">
    <location>
        <begin position="575"/>
        <end position="595"/>
    </location>
</feature>
<protein>
    <submittedName>
        <fullName evidence="7">Uncharacterized protein</fullName>
    </submittedName>
</protein>
<dbReference type="Proteomes" id="UP001141327">
    <property type="component" value="Unassembled WGS sequence"/>
</dbReference>
<gene>
    <name evidence="7" type="ORF">PAPYR_10876</name>
</gene>
<evidence type="ECO:0000259" key="5">
    <source>
        <dbReference type="Pfam" id="PF14648"/>
    </source>
</evidence>
<comment type="caution">
    <text evidence="7">The sequence shown here is derived from an EMBL/GenBank/DDBJ whole genome shotgun (WGS) entry which is preliminary data.</text>
</comment>
<evidence type="ECO:0000313" key="8">
    <source>
        <dbReference type="Proteomes" id="UP001141327"/>
    </source>
</evidence>
<sequence length="1160" mass="126265">MRAVLIILGAALVGLAAAGQVRCISRPEVALRTLDGRGAIGDVANWLDENTQVNWDDSQPPKYATISGSQYEFIAVTTDDGQDGWVARDFIKYCPGPTRCVSKQVSSLAVYSDSWAVVGSLTSGANVMWINTVPRRSHAGSSFVLIGSPIQGWVDSGSLSTDCASAACYQSDEYPNAQAIATGFKAHGVTDPKAIAVILGNLQRESGMNPRACEATYPYPRDVRQCPELWAGDYLMTGLGLLQWSDADGVAGRRSAFLDFIGNRDGNDVNVQLDYLFSEEDWEDVASCFQETGKPMGNAYERGADAGTYWRCAWNWTRWGKYAGTGGIAFTAQVLPANRIMMQVNYKQQKRWTPALLQATGLTEAEYYLRLLKYGRENFLIFPYHLSAEISEKTRTTAYTFYLEMLLDLLKNQKSFDTIPNFPGRDVVRLIGVGRNEFIDSMNRYRTKGFVLFKKRSALMGVLPPRPRPRIEPWWLVHQGGYTLEENGKMLNTLPPAERAIMLQLIAEGRPLPAGRFDQEALRALESRDGALAWLEVPVELTDTVEVPPLEKFVMNRVSGDPFEKLLYLVRSNTAALQPSSPPTPRPPARDPPSEKLLDLAWSTHSHKRHARTHSPHLRTQTMNQLDPRYTVQHQASILGIPPDDLQMAVSLLIRLGFARKVNMAPRRDTSDEATATMSGEPGDVSPDREAPTASATAAPAGDDLLLSSDKSPDVLDSESPAVAGRMATPSASARPQPSGRPQLDAFTRGSHALTKRVALCFDSSLTAFLMLANLSPALQQHAVSMFEVGKVPHEQLGLLVAELEKLTRPPEGFDEEAAHFTERAIALGRALRILGSSCHEVDMIRLESMLEFDPPTRQRILCSGYRALVYIAPLAPKVGPFWLGPAMTLIGPPIPEAHSPWMRLYIQALSAEGVPAVYFPQGTRVTRLPAMLERHVSTLFVAAAFSTLHRSIMAGPQPPGLPVAAIDAARRVSQCALLEGCLGVLYMAHYKGRWVPFDVHLGLPLSSVPLAEAACTRLHSVGLDEPPEAIQLPPQAPATPPQAPVPAPAAPPQPAFATADLAALLSMPITASQTPPPGAADPAPAVVSRMSVFRGKAARMAGALMRFVQQWGGVYPPGEGGRVIEPTDDGAPTCGPDGLPLCAKPGRCVCFDGEKMHFL</sequence>
<dbReference type="PANTHER" id="PTHR28441:SF2">
    <property type="entry name" value="PROTEIN FAM91A1"/>
    <property type="match status" value="1"/>
</dbReference>
<reference evidence="7" key="1">
    <citation type="journal article" date="2022" name="bioRxiv">
        <title>Genomics of Preaxostyla Flagellates Illuminates Evolutionary Transitions and the Path Towards Mitochondrial Loss.</title>
        <authorList>
            <person name="Novak L.V.F."/>
            <person name="Treitli S.C."/>
            <person name="Pyrih J."/>
            <person name="Halakuc P."/>
            <person name="Pipaliya S.V."/>
            <person name="Vacek V."/>
            <person name="Brzon O."/>
            <person name="Soukal P."/>
            <person name="Eme L."/>
            <person name="Dacks J.B."/>
            <person name="Karnkowska A."/>
            <person name="Elias M."/>
            <person name="Hampl V."/>
        </authorList>
    </citation>
    <scope>NUCLEOTIDE SEQUENCE</scope>
    <source>
        <strain evidence="7">RCP-MX</strain>
    </source>
</reference>
<dbReference type="Pfam" id="PF18013">
    <property type="entry name" value="Phage_lysozyme2"/>
    <property type="match status" value="1"/>
</dbReference>
<dbReference type="InterPro" id="IPR039199">
    <property type="entry name" value="FAM91"/>
</dbReference>
<feature type="domain" description="FAM91 N-terminal" evidence="4">
    <location>
        <begin position="340"/>
        <end position="570"/>
    </location>
</feature>
<feature type="compositionally biased region" description="Pro residues" evidence="2">
    <location>
        <begin position="1035"/>
        <end position="1053"/>
    </location>
</feature>
<evidence type="ECO:0000313" key="7">
    <source>
        <dbReference type="EMBL" id="KAJ4454425.1"/>
    </source>
</evidence>
<evidence type="ECO:0000259" key="4">
    <source>
        <dbReference type="Pfam" id="PF14647"/>
    </source>
</evidence>
<evidence type="ECO:0000256" key="2">
    <source>
        <dbReference type="SAM" id="MobiDB-lite"/>
    </source>
</evidence>
<evidence type="ECO:0000256" key="1">
    <source>
        <dbReference type="ARBA" id="ARBA00010319"/>
    </source>
</evidence>
<comment type="similarity">
    <text evidence="1">Belongs to the FAM91 family.</text>
</comment>